<evidence type="ECO:0000256" key="1">
    <source>
        <dbReference type="ARBA" id="ARBA00004370"/>
    </source>
</evidence>
<reference evidence="5" key="1">
    <citation type="journal article" date="2014" name="Int. J. Syst. Evol. Microbiol.">
        <title>Complete genome sequence of Corynebacterium casei LMG S-19264T (=DSM 44701T), isolated from a smear-ripened cheese.</title>
        <authorList>
            <consortium name="US DOE Joint Genome Institute (JGI-PGF)"/>
            <person name="Walter F."/>
            <person name="Albersmeier A."/>
            <person name="Kalinowski J."/>
            <person name="Ruckert C."/>
        </authorList>
    </citation>
    <scope>NUCLEOTIDE SEQUENCE</scope>
    <source>
        <strain evidence="5">CGMCC 1.12987</strain>
    </source>
</reference>
<keyword evidence="3" id="KW-0812">Transmembrane</keyword>
<evidence type="ECO:0000256" key="2">
    <source>
        <dbReference type="ARBA" id="ARBA00007400"/>
    </source>
</evidence>
<dbReference type="Proteomes" id="UP000644756">
    <property type="component" value="Unassembled WGS sequence"/>
</dbReference>
<evidence type="ECO:0000256" key="3">
    <source>
        <dbReference type="SAM" id="Phobius"/>
    </source>
</evidence>
<keyword evidence="6" id="KW-1185">Reference proteome</keyword>
<evidence type="ECO:0000313" key="6">
    <source>
        <dbReference type="Proteomes" id="UP000644756"/>
    </source>
</evidence>
<sequence length="345" mass="40494">MCSRDHHFDNIKFFLIALVVIGHTIEPLIDDQYMKSIYFVIYTFHIPLFAFISGYFSKKIEAGDYTEKIISRLAVPYVLLELAYSLFDYFLFKREQFVVSFFTPYWIMWFLFSLILWKIILPYVIKFRFALPLSIILAILIGYAEDVGYYASISRTFVFFPFFLAGYYFDKRYLDKLYAPVFRFSSAAGFIILFLAFYYYGSEINVQWFYGSVSYAALGLHEWYAGMYRFALFLLSVVMGFCAILLIPRNKVAFFTDMGRNTLYAFLLHGFIIRYLFHAGFYGQMTTPSDRFLLIPLGFSLAAALSLNRVQTLFAWMAQPKLDFIFKDVHRNSSVTRSSQMTKRS</sequence>
<dbReference type="RefSeq" id="WP_188529050.1">
    <property type="nucleotide sequence ID" value="NZ_BMGR01000002.1"/>
</dbReference>
<dbReference type="InterPro" id="IPR052734">
    <property type="entry name" value="Nod_factor_acetyltransferase"/>
</dbReference>
<accession>A0A917CLU1</accession>
<dbReference type="InterPro" id="IPR002656">
    <property type="entry name" value="Acyl_transf_3_dom"/>
</dbReference>
<feature type="transmembrane region" description="Helical" evidence="3">
    <location>
        <begin position="293"/>
        <end position="317"/>
    </location>
</feature>
<feature type="transmembrane region" description="Helical" evidence="3">
    <location>
        <begin position="97"/>
        <end position="117"/>
    </location>
</feature>
<evidence type="ECO:0000259" key="4">
    <source>
        <dbReference type="Pfam" id="PF01757"/>
    </source>
</evidence>
<keyword evidence="3" id="KW-1133">Transmembrane helix</keyword>
<evidence type="ECO:0000313" key="5">
    <source>
        <dbReference type="EMBL" id="GGF92188.1"/>
    </source>
</evidence>
<dbReference type="Pfam" id="PF01757">
    <property type="entry name" value="Acyl_transf_3"/>
    <property type="match status" value="1"/>
</dbReference>
<feature type="domain" description="Acyltransferase 3" evidence="4">
    <location>
        <begin position="8"/>
        <end position="306"/>
    </location>
</feature>
<protein>
    <submittedName>
        <fullName evidence="5">Acyltransferase</fullName>
    </submittedName>
</protein>
<gene>
    <name evidence="5" type="ORF">GCM10010916_06960</name>
</gene>
<feature type="transmembrane region" description="Helical" evidence="3">
    <location>
        <begin position="37"/>
        <end position="57"/>
    </location>
</feature>
<feature type="transmembrane region" description="Helical" evidence="3">
    <location>
        <begin position="149"/>
        <end position="169"/>
    </location>
</feature>
<keyword evidence="5" id="KW-0808">Transferase</keyword>
<feature type="transmembrane region" description="Helical" evidence="3">
    <location>
        <begin position="124"/>
        <end position="143"/>
    </location>
</feature>
<dbReference type="GO" id="GO:0016747">
    <property type="term" value="F:acyltransferase activity, transferring groups other than amino-acyl groups"/>
    <property type="evidence" value="ECO:0007669"/>
    <property type="project" value="InterPro"/>
</dbReference>
<feature type="transmembrane region" description="Helical" evidence="3">
    <location>
        <begin position="7"/>
        <end position="25"/>
    </location>
</feature>
<name>A0A917CLU1_9BACL</name>
<comment type="subcellular location">
    <subcellularLocation>
        <location evidence="1">Membrane</location>
    </subcellularLocation>
</comment>
<feature type="transmembrane region" description="Helical" evidence="3">
    <location>
        <begin position="263"/>
        <end position="281"/>
    </location>
</feature>
<comment type="similarity">
    <text evidence="2">Belongs to the acyltransferase 3 family.</text>
</comment>
<organism evidence="5 6">
    <name type="scientific">Paenibacillus abyssi</name>
    <dbReference type="NCBI Taxonomy" id="1340531"/>
    <lineage>
        <taxon>Bacteria</taxon>
        <taxon>Bacillati</taxon>
        <taxon>Bacillota</taxon>
        <taxon>Bacilli</taxon>
        <taxon>Bacillales</taxon>
        <taxon>Paenibacillaceae</taxon>
        <taxon>Paenibacillus</taxon>
    </lineage>
</organism>
<keyword evidence="3" id="KW-0472">Membrane</keyword>
<feature type="transmembrane region" description="Helical" evidence="3">
    <location>
        <begin position="227"/>
        <end position="247"/>
    </location>
</feature>
<keyword evidence="5" id="KW-0012">Acyltransferase</keyword>
<dbReference type="EMBL" id="BMGR01000002">
    <property type="protein sequence ID" value="GGF92188.1"/>
    <property type="molecule type" value="Genomic_DNA"/>
</dbReference>
<feature type="transmembrane region" description="Helical" evidence="3">
    <location>
        <begin position="69"/>
        <end position="91"/>
    </location>
</feature>
<feature type="transmembrane region" description="Helical" evidence="3">
    <location>
        <begin position="181"/>
        <end position="200"/>
    </location>
</feature>
<comment type="caution">
    <text evidence="5">The sequence shown here is derived from an EMBL/GenBank/DDBJ whole genome shotgun (WGS) entry which is preliminary data.</text>
</comment>
<dbReference type="PANTHER" id="PTHR37312:SF1">
    <property type="entry name" value="MEMBRANE-BOUND ACYLTRANSFERASE YKRP-RELATED"/>
    <property type="match status" value="1"/>
</dbReference>
<dbReference type="PANTHER" id="PTHR37312">
    <property type="entry name" value="MEMBRANE-BOUND ACYLTRANSFERASE YKRP-RELATED"/>
    <property type="match status" value="1"/>
</dbReference>
<proteinExistence type="inferred from homology"/>
<reference evidence="5" key="2">
    <citation type="submission" date="2020-09" db="EMBL/GenBank/DDBJ databases">
        <authorList>
            <person name="Sun Q."/>
            <person name="Zhou Y."/>
        </authorList>
    </citation>
    <scope>NUCLEOTIDE SEQUENCE</scope>
    <source>
        <strain evidence="5">CGMCC 1.12987</strain>
    </source>
</reference>
<dbReference type="AlphaFoldDB" id="A0A917CLU1"/>